<accession>A0A1W2FBL6</accession>
<evidence type="ECO:0000313" key="3">
    <source>
        <dbReference type="Proteomes" id="UP000192674"/>
    </source>
</evidence>
<dbReference type="AlphaFoldDB" id="A0A1W2FBL6"/>
<dbReference type="PANTHER" id="PTHR43884">
    <property type="entry name" value="ACYL-COA DEHYDROGENASE"/>
    <property type="match status" value="1"/>
</dbReference>
<reference evidence="2 3" key="1">
    <citation type="submission" date="2017-04" db="EMBL/GenBank/DDBJ databases">
        <authorList>
            <person name="Afonso C.L."/>
            <person name="Miller P.J."/>
            <person name="Scott M.A."/>
            <person name="Spackman E."/>
            <person name="Goraichik I."/>
            <person name="Dimitrov K.M."/>
            <person name="Suarez D.L."/>
            <person name="Swayne D.E."/>
        </authorList>
    </citation>
    <scope>NUCLEOTIDE SEQUENCE [LARGE SCALE GENOMIC DNA]</scope>
    <source>
        <strain evidence="2 3">DSM 43828</strain>
    </source>
</reference>
<name>A0A1W2FBL6_KIBAR</name>
<dbReference type="GO" id="GO:0050660">
    <property type="term" value="F:flavin adenine dinucleotide binding"/>
    <property type="evidence" value="ECO:0007669"/>
    <property type="project" value="InterPro"/>
</dbReference>
<dbReference type="InterPro" id="IPR037069">
    <property type="entry name" value="AcylCoA_DH/ox_N_sf"/>
</dbReference>
<protein>
    <submittedName>
        <fullName evidence="2">Acyl-CoA dehydrogenase</fullName>
    </submittedName>
</protein>
<dbReference type="Pfam" id="PF02771">
    <property type="entry name" value="Acyl-CoA_dh_N"/>
    <property type="match status" value="1"/>
</dbReference>
<dbReference type="OrthoDB" id="3536625at2"/>
<dbReference type="PANTHER" id="PTHR43884:SF12">
    <property type="entry name" value="ISOVALERYL-COA DEHYDROGENASE, MITOCHONDRIAL-RELATED"/>
    <property type="match status" value="1"/>
</dbReference>
<dbReference type="RefSeq" id="WP_084430262.1">
    <property type="nucleotide sequence ID" value="NZ_FWXV01000005.1"/>
</dbReference>
<dbReference type="Gene3D" id="1.10.540.10">
    <property type="entry name" value="Acyl-CoA dehydrogenase/oxidase, N-terminal domain"/>
    <property type="match status" value="1"/>
</dbReference>
<sequence length="329" mass="34516">MTDLVERAQWIAETVFLPDAAEVDARGAIPPSHFRVLAREGFYGIAAPDAGLDFETIVAVIETLAGGCLATTFTWLQHHVAVIGLANTTNESLRSQYYADLVAGRQTSGVASAGALADPPRLRASRTDGGWIFDGDAPFVSGWGIVDVLQITGNAGETVVSALVDAKNIPATRYDLVALDATATVRLTFDKVFVPDARIISEVPAEQFLGVQHLGSRLSGAMPTGLATRCARILEAHGRTEMAESIDAQAIEVRSTLDAALADPQAMFAARAAAANLAYRAAGAVFVAEGAASVISGSHGERLVREALFTLVTGSRAPMKNALLDVLTS</sequence>
<gene>
    <name evidence="2" type="ORF">SAMN05661093_06110</name>
</gene>
<dbReference type="InterPro" id="IPR013786">
    <property type="entry name" value="AcylCoA_DH/ox_N"/>
</dbReference>
<dbReference type="Proteomes" id="UP000192674">
    <property type="component" value="Unassembled WGS sequence"/>
</dbReference>
<dbReference type="GO" id="GO:0003995">
    <property type="term" value="F:acyl-CoA dehydrogenase activity"/>
    <property type="evidence" value="ECO:0007669"/>
    <property type="project" value="TreeGrafter"/>
</dbReference>
<feature type="domain" description="Acyl-CoA dehydrogenase/oxidase N-terminal" evidence="1">
    <location>
        <begin position="4"/>
        <end position="104"/>
    </location>
</feature>
<organism evidence="2 3">
    <name type="scientific">Kibdelosporangium aridum</name>
    <dbReference type="NCBI Taxonomy" id="2030"/>
    <lineage>
        <taxon>Bacteria</taxon>
        <taxon>Bacillati</taxon>
        <taxon>Actinomycetota</taxon>
        <taxon>Actinomycetes</taxon>
        <taxon>Pseudonocardiales</taxon>
        <taxon>Pseudonocardiaceae</taxon>
        <taxon>Kibdelosporangium</taxon>
    </lineage>
</organism>
<dbReference type="InterPro" id="IPR046373">
    <property type="entry name" value="Acyl-CoA_Oxase/DH_mid-dom_sf"/>
</dbReference>
<dbReference type="SUPFAM" id="SSF56645">
    <property type="entry name" value="Acyl-CoA dehydrogenase NM domain-like"/>
    <property type="match status" value="1"/>
</dbReference>
<keyword evidence="3" id="KW-1185">Reference proteome</keyword>
<proteinExistence type="predicted"/>
<dbReference type="InterPro" id="IPR009100">
    <property type="entry name" value="AcylCoA_DH/oxidase_NM_dom_sf"/>
</dbReference>
<evidence type="ECO:0000313" key="2">
    <source>
        <dbReference type="EMBL" id="SMD19335.1"/>
    </source>
</evidence>
<evidence type="ECO:0000259" key="1">
    <source>
        <dbReference type="Pfam" id="PF02771"/>
    </source>
</evidence>
<dbReference type="Gene3D" id="2.40.110.10">
    <property type="entry name" value="Butyryl-CoA Dehydrogenase, subunit A, domain 2"/>
    <property type="match status" value="1"/>
</dbReference>
<dbReference type="EMBL" id="FWXV01000005">
    <property type="protein sequence ID" value="SMD19335.1"/>
    <property type="molecule type" value="Genomic_DNA"/>
</dbReference>